<feature type="compositionally biased region" description="Low complexity" evidence="1">
    <location>
        <begin position="129"/>
        <end position="140"/>
    </location>
</feature>
<feature type="region of interest" description="Disordered" evidence="1">
    <location>
        <begin position="115"/>
        <end position="143"/>
    </location>
</feature>
<name>A0A6C0AT25_9ZZZZ</name>
<dbReference type="EMBL" id="MN740865">
    <property type="protein sequence ID" value="QHS83059.1"/>
    <property type="molecule type" value="Genomic_DNA"/>
</dbReference>
<evidence type="ECO:0000256" key="1">
    <source>
        <dbReference type="SAM" id="MobiDB-lite"/>
    </source>
</evidence>
<proteinExistence type="predicted"/>
<dbReference type="AlphaFoldDB" id="A0A6C0AT25"/>
<organism evidence="2">
    <name type="scientific">viral metagenome</name>
    <dbReference type="NCBI Taxonomy" id="1070528"/>
    <lineage>
        <taxon>unclassified sequences</taxon>
        <taxon>metagenomes</taxon>
        <taxon>organismal metagenomes</taxon>
    </lineage>
</organism>
<accession>A0A6C0AT25</accession>
<evidence type="ECO:0000313" key="2">
    <source>
        <dbReference type="EMBL" id="QHS83059.1"/>
    </source>
</evidence>
<sequence>MATVVPEVDSGIVQYDDTSQQFRVTSGDGDPVAANGVQDFYLPPAATLHYVLVGAGRNPSAQGGGDGGEVVAGSFTNPNMDKELVMRVTTDAQSSLLIDRTNSSIVAVANRSAAEAPNDPVGGAGNGGANPPSGADPGAGVSVNLWGTTPTVFGAGGAGDGGTPVAAPRAAGFGGNTSGLGDSGEGTVAYAWIDHPPLVLRDATTVSVLRRQGVFDGLLTDMPMIGTQVPESGLTFTGQPSPQTRLETYRAPIPILDVAGVRYVTTAAPTGVDLLNIDAITRFDACVHECVSPPGYTIVLMRVGDVSSISSISLTFEGSPTTLVSPQPFSTSTFLNVAEFSWLQPPQPDVFYRFVFSGTGRLQSAATNTAVDVLREPLGEHVIVTRDGVLPTGQRTEQLSVMYTGTALETRGGGTISGLSLTDQPITENLRLASILGATPTATVDIMPIGAFFPAQSNDTGGAVVVSGVRNSQGVMEWFDSYDHVHFQDDGALVPVPNVPTGGSSFFRAPQGPGVTMRFSDPEDGTPIELSTNPAAAPRRVISSSGRWSFSGAANLIANQLAFLPDGLGVPLRARDVDGASAGRLDLEASYLDTLPRVGGNPPATLARPDAYGALLRDPAELTASLRVYDALYGATPVAVVDTDTIIFTHNDNAVLQYTYTGSAGVVTAANADTLSEAMPPGTPFFVLPGRVAVVSAAGGISVDDFEFVMRGTDVSPRVVAAGDTAVLQPARGVYTVVSAAQQPTGLLHPEVDLEDNAINAAPLGMSYVEASDLLAPDAGDDRLVTTAEPSAFRLPQAPTEGATREALTRTADQQRVVVVNDATVVQVTGVTVVDGFVYGFFMAYPAQTGDLPVDPVDPVDPGIACALLRVPTVRKYGVPPSALQLLGITVVPLPTQGMLADFAGRRQRIPLAAHAALAWMASNPADVMGVDIAFAAINGCPAPLLAALRLLDEPVAELAFETARVCFGYDVPPFDAAQVGV</sequence>
<reference evidence="2" key="1">
    <citation type="journal article" date="2020" name="Nature">
        <title>Giant virus diversity and host interactions through global metagenomics.</title>
        <authorList>
            <person name="Schulz F."/>
            <person name="Roux S."/>
            <person name="Paez-Espino D."/>
            <person name="Jungbluth S."/>
            <person name="Walsh D.A."/>
            <person name="Denef V.J."/>
            <person name="McMahon K.D."/>
            <person name="Konstantinidis K.T."/>
            <person name="Eloe-Fadrosh E.A."/>
            <person name="Kyrpides N.C."/>
            <person name="Woyke T."/>
        </authorList>
    </citation>
    <scope>NUCLEOTIDE SEQUENCE</scope>
    <source>
        <strain evidence="2">GVMAG-S-1103017-74</strain>
    </source>
</reference>
<protein>
    <submittedName>
        <fullName evidence="2">Uncharacterized protein</fullName>
    </submittedName>
</protein>